<dbReference type="AlphaFoldDB" id="A0A1G1XIZ6"/>
<dbReference type="EMBL" id="MHHY01000011">
    <property type="protein sequence ID" value="OGY40063.1"/>
    <property type="molecule type" value="Genomic_DNA"/>
</dbReference>
<organism evidence="1 2">
    <name type="scientific">Candidatus Brennerbacteria bacterium RIFOXYD1_FULL_41_16</name>
    <dbReference type="NCBI Taxonomy" id="1797529"/>
    <lineage>
        <taxon>Bacteria</taxon>
        <taxon>Candidatus Brenneribacteriota</taxon>
    </lineage>
</organism>
<proteinExistence type="predicted"/>
<reference evidence="1 2" key="1">
    <citation type="journal article" date="2016" name="Nat. Commun.">
        <title>Thousands of microbial genomes shed light on interconnected biogeochemical processes in an aquifer system.</title>
        <authorList>
            <person name="Anantharaman K."/>
            <person name="Brown C.T."/>
            <person name="Hug L.A."/>
            <person name="Sharon I."/>
            <person name="Castelle C.J."/>
            <person name="Probst A.J."/>
            <person name="Thomas B.C."/>
            <person name="Singh A."/>
            <person name="Wilkins M.J."/>
            <person name="Karaoz U."/>
            <person name="Brodie E.L."/>
            <person name="Williams K.H."/>
            <person name="Hubbard S.S."/>
            <person name="Banfield J.F."/>
        </authorList>
    </citation>
    <scope>NUCLEOTIDE SEQUENCE [LARGE SCALE GENOMIC DNA]</scope>
</reference>
<evidence type="ECO:0000313" key="2">
    <source>
        <dbReference type="Proteomes" id="UP000178570"/>
    </source>
</evidence>
<protein>
    <submittedName>
        <fullName evidence="1">Uncharacterized protein</fullName>
    </submittedName>
</protein>
<accession>A0A1G1XIZ6</accession>
<evidence type="ECO:0000313" key="1">
    <source>
        <dbReference type="EMBL" id="OGY40063.1"/>
    </source>
</evidence>
<comment type="caution">
    <text evidence="1">The sequence shown here is derived from an EMBL/GenBank/DDBJ whole genome shotgun (WGS) entry which is preliminary data.</text>
</comment>
<gene>
    <name evidence="1" type="ORF">A2570_01510</name>
</gene>
<sequence>MVFIDLASERLSWSGVVELPGARDRRVFLDILFGDQSFAEKNFDGYSLSANITNTQICLHCSSKKIVWDIELEEYNPEIMFFQPWQ</sequence>
<dbReference type="Proteomes" id="UP000178570">
    <property type="component" value="Unassembled WGS sequence"/>
</dbReference>
<name>A0A1G1XIZ6_9BACT</name>